<keyword evidence="2" id="KW-1185">Reference proteome</keyword>
<evidence type="ECO:0000313" key="1">
    <source>
        <dbReference type="EMBL" id="MBW0519190.1"/>
    </source>
</evidence>
<comment type="caution">
    <text evidence="1">The sequence shown here is derived from an EMBL/GenBank/DDBJ whole genome shotgun (WGS) entry which is preliminary data.</text>
</comment>
<accession>A0A9Q3HYA3</accession>
<dbReference type="AlphaFoldDB" id="A0A9Q3HYA3"/>
<protein>
    <recommendedName>
        <fullName evidence="3">Integrase catalytic domain-containing protein</fullName>
    </recommendedName>
</protein>
<evidence type="ECO:0000313" key="2">
    <source>
        <dbReference type="Proteomes" id="UP000765509"/>
    </source>
</evidence>
<dbReference type="InterPro" id="IPR036397">
    <property type="entry name" value="RNaseH_sf"/>
</dbReference>
<dbReference type="Gene3D" id="3.30.420.10">
    <property type="entry name" value="Ribonuclease H-like superfamily/Ribonuclease H"/>
    <property type="match status" value="1"/>
</dbReference>
<dbReference type="EMBL" id="AVOT02027198">
    <property type="protein sequence ID" value="MBW0519190.1"/>
    <property type="molecule type" value="Genomic_DNA"/>
</dbReference>
<reference evidence="1" key="1">
    <citation type="submission" date="2021-03" db="EMBL/GenBank/DDBJ databases">
        <title>Draft genome sequence of rust myrtle Austropuccinia psidii MF-1, a brazilian biotype.</title>
        <authorList>
            <person name="Quecine M.C."/>
            <person name="Pachon D.M.R."/>
            <person name="Bonatelli M.L."/>
            <person name="Correr F.H."/>
            <person name="Franceschini L.M."/>
            <person name="Leite T.F."/>
            <person name="Margarido G.R.A."/>
            <person name="Almeida C.A."/>
            <person name="Ferrarezi J.A."/>
            <person name="Labate C.A."/>
        </authorList>
    </citation>
    <scope>NUCLEOTIDE SEQUENCE</scope>
    <source>
        <strain evidence="1">MF-1</strain>
    </source>
</reference>
<name>A0A9Q3HYA3_9BASI</name>
<sequence length="115" mass="13556">MDTALLFCNYKISTCGVPENIISDREPQFTSEVWTNLYDILGNKMAFSTVYHPRQMVWLKGRSKEWRTSSENSVHGAWNTKTMKDTSLNWLPFYQQSSWLEMQDQTPPRGNHPHW</sequence>
<dbReference type="GO" id="GO:0003676">
    <property type="term" value="F:nucleic acid binding"/>
    <property type="evidence" value="ECO:0007669"/>
    <property type="project" value="InterPro"/>
</dbReference>
<gene>
    <name evidence="1" type="ORF">O181_058905</name>
</gene>
<dbReference type="Proteomes" id="UP000765509">
    <property type="component" value="Unassembled WGS sequence"/>
</dbReference>
<evidence type="ECO:0008006" key="3">
    <source>
        <dbReference type="Google" id="ProtNLM"/>
    </source>
</evidence>
<proteinExistence type="predicted"/>
<dbReference type="SUPFAM" id="SSF53098">
    <property type="entry name" value="Ribonuclease H-like"/>
    <property type="match status" value="1"/>
</dbReference>
<organism evidence="1 2">
    <name type="scientific">Austropuccinia psidii MF-1</name>
    <dbReference type="NCBI Taxonomy" id="1389203"/>
    <lineage>
        <taxon>Eukaryota</taxon>
        <taxon>Fungi</taxon>
        <taxon>Dikarya</taxon>
        <taxon>Basidiomycota</taxon>
        <taxon>Pucciniomycotina</taxon>
        <taxon>Pucciniomycetes</taxon>
        <taxon>Pucciniales</taxon>
        <taxon>Sphaerophragmiaceae</taxon>
        <taxon>Austropuccinia</taxon>
    </lineage>
</organism>
<dbReference type="OrthoDB" id="5592268at2759"/>
<dbReference type="InterPro" id="IPR012337">
    <property type="entry name" value="RNaseH-like_sf"/>
</dbReference>